<dbReference type="InterPro" id="IPR025612">
    <property type="entry name" value="YqjK"/>
</dbReference>
<evidence type="ECO:0000313" key="1">
    <source>
        <dbReference type="EMBL" id="QTD44739.1"/>
    </source>
</evidence>
<dbReference type="Proteomes" id="UP000663903">
    <property type="component" value="Chromosome"/>
</dbReference>
<evidence type="ECO:0000313" key="2">
    <source>
        <dbReference type="Proteomes" id="UP000663903"/>
    </source>
</evidence>
<dbReference type="AlphaFoldDB" id="A0A975CFR8"/>
<sequence>MKREFPVDLATRREQLRLRSAQLREQIAVRSHVFRPVLRATDRVRGGVRSVQGAKGKGALLLLAGAAAVGALSVRPRAAVQLAVRAWSGWQVYRRMRPLVNSVLRQLG</sequence>
<accession>A0A975CFR8</accession>
<gene>
    <name evidence="1" type="ORF">J1M35_16880</name>
</gene>
<name>A0A975CFR8_9BURK</name>
<proteinExistence type="predicted"/>
<dbReference type="KEGG" id="otd:J1M35_16880"/>
<dbReference type="RefSeq" id="WP_208008302.1">
    <property type="nucleotide sequence ID" value="NZ_CP071796.1"/>
</dbReference>
<dbReference type="Pfam" id="PF13997">
    <property type="entry name" value="YqjK"/>
    <property type="match status" value="1"/>
</dbReference>
<protein>
    <recommendedName>
        <fullName evidence="3">YqjK-like protein</fullName>
    </recommendedName>
</protein>
<organism evidence="1 2">
    <name type="scientific">Ottowia testudinis</name>
    <dbReference type="NCBI Taxonomy" id="2816950"/>
    <lineage>
        <taxon>Bacteria</taxon>
        <taxon>Pseudomonadati</taxon>
        <taxon>Pseudomonadota</taxon>
        <taxon>Betaproteobacteria</taxon>
        <taxon>Burkholderiales</taxon>
        <taxon>Comamonadaceae</taxon>
        <taxon>Ottowia</taxon>
    </lineage>
</organism>
<evidence type="ECO:0008006" key="3">
    <source>
        <dbReference type="Google" id="ProtNLM"/>
    </source>
</evidence>
<reference evidence="1" key="1">
    <citation type="submission" date="2021-03" db="EMBL/GenBank/DDBJ databases">
        <title>Ottowia sp. 27C isolated from the cloaca of a Giant Asian pond turtle (Heosemys grandis).</title>
        <authorList>
            <person name="Spergser J."/>
            <person name="Busse H.-J."/>
        </authorList>
    </citation>
    <scope>NUCLEOTIDE SEQUENCE</scope>
    <source>
        <strain evidence="1">27C</strain>
    </source>
</reference>
<dbReference type="EMBL" id="CP071796">
    <property type="protein sequence ID" value="QTD44739.1"/>
    <property type="molecule type" value="Genomic_DNA"/>
</dbReference>
<keyword evidence="2" id="KW-1185">Reference proteome</keyword>